<protein>
    <submittedName>
        <fullName evidence="2">Predicted acetyltransferase</fullName>
    </submittedName>
</protein>
<dbReference type="Gene3D" id="3.40.630.30">
    <property type="match status" value="2"/>
</dbReference>
<dbReference type="PANTHER" id="PTHR37817">
    <property type="entry name" value="N-ACETYLTRANSFERASE EIS"/>
    <property type="match status" value="1"/>
</dbReference>
<dbReference type="Gene3D" id="3.30.1050.10">
    <property type="entry name" value="SCP2 sterol-binding domain"/>
    <property type="match status" value="1"/>
</dbReference>
<dbReference type="PROSITE" id="PS51186">
    <property type="entry name" value="GNAT"/>
    <property type="match status" value="1"/>
</dbReference>
<dbReference type="InterPro" id="IPR036527">
    <property type="entry name" value="SCP2_sterol-bd_dom_sf"/>
</dbReference>
<dbReference type="OrthoDB" id="8399956at2"/>
<dbReference type="InterPro" id="IPR000182">
    <property type="entry name" value="GNAT_dom"/>
</dbReference>
<dbReference type="InterPro" id="IPR051554">
    <property type="entry name" value="Acetyltransferase_Eis"/>
</dbReference>
<feature type="domain" description="N-acetyltransferase" evidence="1">
    <location>
        <begin position="8"/>
        <end position="170"/>
    </location>
</feature>
<dbReference type="EMBL" id="FWXN01000005">
    <property type="protein sequence ID" value="SMC59048.1"/>
    <property type="molecule type" value="Genomic_DNA"/>
</dbReference>
<dbReference type="InterPro" id="IPR016181">
    <property type="entry name" value="Acyl_CoA_acyltransferase"/>
</dbReference>
<organism evidence="2 3">
    <name type="scientific">Janibacter indicus</name>
    <dbReference type="NCBI Taxonomy" id="857417"/>
    <lineage>
        <taxon>Bacteria</taxon>
        <taxon>Bacillati</taxon>
        <taxon>Actinomycetota</taxon>
        <taxon>Actinomycetes</taxon>
        <taxon>Micrococcales</taxon>
        <taxon>Intrasporangiaceae</taxon>
        <taxon>Janibacter</taxon>
    </lineage>
</organism>
<name>A0A1W2AFM6_9MICO</name>
<proteinExistence type="predicted"/>
<dbReference type="Pfam" id="PF13527">
    <property type="entry name" value="Acetyltransf_9"/>
    <property type="match status" value="1"/>
</dbReference>
<accession>A0A1W2AFM6</accession>
<evidence type="ECO:0000313" key="3">
    <source>
        <dbReference type="Proteomes" id="UP000192634"/>
    </source>
</evidence>
<dbReference type="GO" id="GO:0030649">
    <property type="term" value="P:aminoglycoside antibiotic catabolic process"/>
    <property type="evidence" value="ECO:0007669"/>
    <property type="project" value="TreeGrafter"/>
</dbReference>
<evidence type="ECO:0000313" key="2">
    <source>
        <dbReference type="EMBL" id="SMC59048.1"/>
    </source>
</evidence>
<dbReference type="PANTHER" id="PTHR37817:SF1">
    <property type="entry name" value="N-ACETYLTRANSFERASE EIS"/>
    <property type="match status" value="1"/>
</dbReference>
<dbReference type="AlphaFoldDB" id="A0A1W2AFM6"/>
<dbReference type="Pfam" id="PF13530">
    <property type="entry name" value="SCP2_2"/>
    <property type="match status" value="1"/>
</dbReference>
<dbReference type="CDD" id="cd04301">
    <property type="entry name" value="NAT_SF"/>
    <property type="match status" value="1"/>
</dbReference>
<evidence type="ECO:0000259" key="1">
    <source>
        <dbReference type="PROSITE" id="PS51186"/>
    </source>
</evidence>
<reference evidence="2 3" key="1">
    <citation type="submission" date="2017-04" db="EMBL/GenBank/DDBJ databases">
        <authorList>
            <person name="Afonso C.L."/>
            <person name="Miller P.J."/>
            <person name="Scott M.A."/>
            <person name="Spackman E."/>
            <person name="Goraichik I."/>
            <person name="Dimitrov K.M."/>
            <person name="Suarez D.L."/>
            <person name="Swayne D.E."/>
        </authorList>
    </citation>
    <scope>NUCLEOTIDE SEQUENCE [LARGE SCALE GENOMIC DNA]</scope>
    <source>
        <strain evidence="2 3">CGMCC 1.12511</strain>
    </source>
</reference>
<gene>
    <name evidence="2" type="ORF">SAMN06296429_105237</name>
</gene>
<keyword evidence="2" id="KW-0808">Transferase</keyword>
<dbReference type="InterPro" id="IPR025559">
    <property type="entry name" value="Eis_dom"/>
</dbReference>
<dbReference type="SUPFAM" id="SSF55718">
    <property type="entry name" value="SCP-like"/>
    <property type="match status" value="1"/>
</dbReference>
<dbReference type="RefSeq" id="WP_084450692.1">
    <property type="nucleotide sequence ID" value="NZ_FWXN01000005.1"/>
</dbReference>
<sequence length="422" mass="45093">MTSDIEITRIDPSDESRVEALLELDKLVWADAGRRPREAQLRDTPQRAGFIATRGGEPAATAGSWDVEVSVPAAGGEVASLRPAEGLTWIGVHPDHRRRGVLTAVMGHHLRWTRDEQGRSLSVLKASEHSIYGRYGYGVASTVLRSSFGRGTSFAAPPQVRALAEATTLQTTTAGPEQGDRWHDIARAAAATGAGQVVRSREDCARLLHDSPESRGDREPARLLWATREGRDVGAAYFHRTPRWSDGRPEGEVGVFFLVSTDVAARLALAERLVDLDLMGSTGYWVTLDDPLVQWLPSSRALGGGGPTDNLWLRIVDLPTAVTERGHAADLDVVVEIGDAVLPEQAGRWRWTATRDGVGTLERTDAGADVTLDIGDLGAGWLGGQTIAARAAAGYVTGDPAAVAALDAALRTPVGPVTTIDF</sequence>
<dbReference type="GO" id="GO:0034069">
    <property type="term" value="F:aminoglycoside N-acetyltransferase activity"/>
    <property type="evidence" value="ECO:0007669"/>
    <property type="project" value="TreeGrafter"/>
</dbReference>
<dbReference type="SUPFAM" id="SSF55729">
    <property type="entry name" value="Acyl-CoA N-acyltransferases (Nat)"/>
    <property type="match status" value="1"/>
</dbReference>
<dbReference type="Proteomes" id="UP000192634">
    <property type="component" value="Unassembled WGS sequence"/>
</dbReference>